<accession>A0A9D4USG2</accession>
<dbReference type="OrthoDB" id="1999129at2759"/>
<proteinExistence type="predicted"/>
<sequence length="154" mass="16678">MAQAAVISHDEAPRLYRLALLASLLLMMLVSLRLTSGAWLFLSDQGGSTQQGAHLNKGEYQGSYLSDVGTLQKQGKRVMLAEKPEKVQNVLQGKAKAWRGEMQKDQPGSRPPQCHNECPRCQGGACVARPSFSRVVSSGSSSQHAVWTCACLHA</sequence>
<name>A0A9D4USG2_ADICA</name>
<evidence type="ECO:0000256" key="1">
    <source>
        <dbReference type="SAM" id="Phobius"/>
    </source>
</evidence>
<dbReference type="Proteomes" id="UP000886520">
    <property type="component" value="Chromosome 11"/>
</dbReference>
<evidence type="ECO:0000313" key="3">
    <source>
        <dbReference type="Proteomes" id="UP000886520"/>
    </source>
</evidence>
<evidence type="ECO:0000313" key="2">
    <source>
        <dbReference type="EMBL" id="KAI5073034.1"/>
    </source>
</evidence>
<gene>
    <name evidence="2" type="ORF">GOP47_0011047</name>
</gene>
<comment type="caution">
    <text evidence="2">The sequence shown here is derived from an EMBL/GenBank/DDBJ whole genome shotgun (WGS) entry which is preliminary data.</text>
</comment>
<keyword evidence="1" id="KW-1133">Transmembrane helix</keyword>
<keyword evidence="1" id="KW-0472">Membrane</keyword>
<keyword evidence="1" id="KW-0812">Transmembrane</keyword>
<keyword evidence="3" id="KW-1185">Reference proteome</keyword>
<dbReference type="EMBL" id="JABFUD020000011">
    <property type="protein sequence ID" value="KAI5073034.1"/>
    <property type="molecule type" value="Genomic_DNA"/>
</dbReference>
<feature type="transmembrane region" description="Helical" evidence="1">
    <location>
        <begin position="18"/>
        <end position="42"/>
    </location>
</feature>
<protein>
    <submittedName>
        <fullName evidence="2">Uncharacterized protein</fullName>
    </submittedName>
</protein>
<reference evidence="2" key="1">
    <citation type="submission" date="2021-01" db="EMBL/GenBank/DDBJ databases">
        <title>Adiantum capillus-veneris genome.</title>
        <authorList>
            <person name="Fang Y."/>
            <person name="Liao Q."/>
        </authorList>
    </citation>
    <scope>NUCLEOTIDE SEQUENCE</scope>
    <source>
        <strain evidence="2">H3</strain>
        <tissue evidence="2">Leaf</tissue>
    </source>
</reference>
<organism evidence="2 3">
    <name type="scientific">Adiantum capillus-veneris</name>
    <name type="common">Maidenhair fern</name>
    <dbReference type="NCBI Taxonomy" id="13818"/>
    <lineage>
        <taxon>Eukaryota</taxon>
        <taxon>Viridiplantae</taxon>
        <taxon>Streptophyta</taxon>
        <taxon>Embryophyta</taxon>
        <taxon>Tracheophyta</taxon>
        <taxon>Polypodiopsida</taxon>
        <taxon>Polypodiidae</taxon>
        <taxon>Polypodiales</taxon>
        <taxon>Pteridineae</taxon>
        <taxon>Pteridaceae</taxon>
        <taxon>Vittarioideae</taxon>
        <taxon>Adiantum</taxon>
    </lineage>
</organism>
<dbReference type="AlphaFoldDB" id="A0A9D4USG2"/>